<dbReference type="Pfam" id="PF03975">
    <property type="entry name" value="CheD"/>
    <property type="match status" value="1"/>
</dbReference>
<organism evidence="3 4">
    <name type="scientific">Pseudomonas gingeri</name>
    <dbReference type="NCBI Taxonomy" id="117681"/>
    <lineage>
        <taxon>Bacteria</taxon>
        <taxon>Pseudomonadati</taxon>
        <taxon>Pseudomonadota</taxon>
        <taxon>Gammaproteobacteria</taxon>
        <taxon>Pseudomonadales</taxon>
        <taxon>Pseudomonadaceae</taxon>
        <taxon>Pseudomonas</taxon>
    </lineage>
</organism>
<dbReference type="GO" id="GO:0050568">
    <property type="term" value="F:protein-glutamine glutaminase activity"/>
    <property type="evidence" value="ECO:0007669"/>
    <property type="project" value="InterPro"/>
</dbReference>
<proteinExistence type="predicted"/>
<comment type="caution">
    <text evidence="3">The sequence shown here is derived from an EMBL/GenBank/DDBJ whole genome shotgun (WGS) entry which is preliminary data.</text>
</comment>
<dbReference type="CDD" id="cd16352">
    <property type="entry name" value="CheD"/>
    <property type="match status" value="1"/>
</dbReference>
<accession>A0A7Y7WWX4</accession>
<dbReference type="Gene3D" id="3.30.1330.200">
    <property type="match status" value="1"/>
</dbReference>
<dbReference type="InterPro" id="IPR005659">
    <property type="entry name" value="Chemorcpt_Glu_NH3ase_CheD"/>
</dbReference>
<dbReference type="InterPro" id="IPR038592">
    <property type="entry name" value="CheD-like_sf"/>
</dbReference>
<dbReference type="GO" id="GO:0006935">
    <property type="term" value="P:chemotaxis"/>
    <property type="evidence" value="ECO:0007669"/>
    <property type="project" value="UniProtKB-KW"/>
</dbReference>
<keyword evidence="2" id="KW-0378">Hydrolase</keyword>
<reference evidence="3 4" key="1">
    <citation type="submission" date="2020-04" db="EMBL/GenBank/DDBJ databases">
        <title>Molecular characterization of pseudomonads from Agaricus bisporus reveal novel blotch 2 pathogens in Western Europe.</title>
        <authorList>
            <person name="Taparia T."/>
            <person name="Krijger M."/>
            <person name="Haynes E."/>
            <person name="Elpinstone J.G."/>
            <person name="Noble R."/>
            <person name="Van Der Wolf J."/>
        </authorList>
    </citation>
    <scope>NUCLEOTIDE SEQUENCE [LARGE SCALE GENOMIC DNA]</scope>
    <source>
        <strain evidence="3 4">G9001</strain>
    </source>
</reference>
<name>A0A7Y7WWX4_9PSED</name>
<keyword evidence="1" id="KW-0145">Chemotaxis</keyword>
<evidence type="ECO:0000256" key="2">
    <source>
        <dbReference type="ARBA" id="ARBA00022801"/>
    </source>
</evidence>
<dbReference type="RefSeq" id="WP_177104395.1">
    <property type="nucleotide sequence ID" value="NZ_JACAQA010000041.1"/>
</dbReference>
<dbReference type="EMBL" id="JACAQA010000041">
    <property type="protein sequence ID" value="NWB89183.1"/>
    <property type="molecule type" value="Genomic_DNA"/>
</dbReference>
<dbReference type="InterPro" id="IPR011324">
    <property type="entry name" value="Cytotoxic_necrot_fac-like_cat"/>
</dbReference>
<evidence type="ECO:0000256" key="1">
    <source>
        <dbReference type="ARBA" id="ARBA00022500"/>
    </source>
</evidence>
<protein>
    <submittedName>
        <fullName evidence="3">Chemotaxis protein CheD</fullName>
    </submittedName>
</protein>
<dbReference type="AlphaFoldDB" id="A0A7Y7WWX4"/>
<gene>
    <name evidence="3" type="ORF">HX830_30395</name>
</gene>
<dbReference type="PANTHER" id="PTHR35147">
    <property type="entry name" value="CHEMORECEPTOR GLUTAMINE DEAMIDASE CHED-RELATED"/>
    <property type="match status" value="1"/>
</dbReference>
<dbReference type="SUPFAM" id="SSF64438">
    <property type="entry name" value="CNF1/YfiH-like putative cysteine hydrolases"/>
    <property type="match status" value="1"/>
</dbReference>
<dbReference type="Proteomes" id="UP000522864">
    <property type="component" value="Unassembled WGS sequence"/>
</dbReference>
<dbReference type="PANTHER" id="PTHR35147:SF3">
    <property type="entry name" value="CHEMORECEPTOR GLUTAMINE DEAMIDASE CHED 1-RELATED"/>
    <property type="match status" value="1"/>
</dbReference>
<sequence>MNPPLFLRPGDYFFGRHQGSVTTLLGSCVSIVLWHPRWRLLAVSHYLLPNDPSARNALDTRYGEGVFQRMLADMRRHGTHPHEYRKSIFGGGSLVRADGPSAQRVGHNNSAFAREQFSLRNWPVDHCDLNGQHYRRLRIDGASGRIECQRNSVQPMRLGMRPR</sequence>
<evidence type="ECO:0000313" key="4">
    <source>
        <dbReference type="Proteomes" id="UP000522864"/>
    </source>
</evidence>
<evidence type="ECO:0000313" key="3">
    <source>
        <dbReference type="EMBL" id="NWB89183.1"/>
    </source>
</evidence>